<dbReference type="InterPro" id="IPR013686">
    <property type="entry name" value="Polypept-transport_assoc_ShlB"/>
</dbReference>
<sequence>MVMKRVQNAIIERGYVTTRILAAPQDLKTGVLTLTVVPGRVNAIRFAAGEGRPPALWNTVPVAHGDVLNLRDIEQALENLQRVPTASVDIQIAPPADGAAAKPGESDLLISWKQVRPVRAPPYRWTTLPA</sequence>
<gene>
    <name evidence="3" type="ORF">G6F50_016184</name>
</gene>
<evidence type="ECO:0008006" key="5">
    <source>
        <dbReference type="Google" id="ProtNLM"/>
    </source>
</evidence>
<accession>A0A9P6XUP6</accession>
<protein>
    <recommendedName>
        <fullName evidence="5">POTRA domain-containing protein</fullName>
    </recommendedName>
</protein>
<evidence type="ECO:0000259" key="1">
    <source>
        <dbReference type="Pfam" id="PF08479"/>
    </source>
</evidence>
<dbReference type="InterPro" id="IPR035251">
    <property type="entry name" value="ShlB_POTRA"/>
</dbReference>
<dbReference type="Gene3D" id="3.10.20.310">
    <property type="entry name" value="membrane protein fhac"/>
    <property type="match status" value="2"/>
</dbReference>
<name>A0A9P6XUP6_9FUNG</name>
<evidence type="ECO:0000313" key="4">
    <source>
        <dbReference type="Proteomes" id="UP000740926"/>
    </source>
</evidence>
<dbReference type="Proteomes" id="UP000740926">
    <property type="component" value="Unassembled WGS sequence"/>
</dbReference>
<dbReference type="Pfam" id="PF17287">
    <property type="entry name" value="POTRA_3"/>
    <property type="match status" value="1"/>
</dbReference>
<organism evidence="3 4">
    <name type="scientific">Rhizopus delemar</name>
    <dbReference type="NCBI Taxonomy" id="936053"/>
    <lineage>
        <taxon>Eukaryota</taxon>
        <taxon>Fungi</taxon>
        <taxon>Fungi incertae sedis</taxon>
        <taxon>Mucoromycota</taxon>
        <taxon>Mucoromycotina</taxon>
        <taxon>Mucoromycetes</taxon>
        <taxon>Mucorales</taxon>
        <taxon>Mucorineae</taxon>
        <taxon>Rhizopodaceae</taxon>
        <taxon>Rhizopus</taxon>
    </lineage>
</organism>
<dbReference type="AlphaFoldDB" id="A0A9P6XUP6"/>
<dbReference type="PANTHER" id="PTHR34597:SF3">
    <property type="entry name" value="OUTER MEMBRANE TRANSPORTER CDIB"/>
    <property type="match status" value="1"/>
</dbReference>
<evidence type="ECO:0000259" key="2">
    <source>
        <dbReference type="Pfam" id="PF17287"/>
    </source>
</evidence>
<dbReference type="EMBL" id="JAANIU010009829">
    <property type="protein sequence ID" value="KAG1532552.1"/>
    <property type="molecule type" value="Genomic_DNA"/>
</dbReference>
<dbReference type="GO" id="GO:0046819">
    <property type="term" value="P:protein secretion by the type V secretion system"/>
    <property type="evidence" value="ECO:0007669"/>
    <property type="project" value="TreeGrafter"/>
</dbReference>
<reference evidence="3 4" key="1">
    <citation type="journal article" date="2020" name="Microb. Genom.">
        <title>Genetic diversity of clinical and environmental Mucorales isolates obtained from an investigation of mucormycosis cases among solid organ transplant recipients.</title>
        <authorList>
            <person name="Nguyen M.H."/>
            <person name="Kaul D."/>
            <person name="Muto C."/>
            <person name="Cheng S.J."/>
            <person name="Richter R.A."/>
            <person name="Bruno V.M."/>
            <person name="Liu G."/>
            <person name="Beyhan S."/>
            <person name="Sundermann A.J."/>
            <person name="Mounaud S."/>
            <person name="Pasculle A.W."/>
            <person name="Nierman W.C."/>
            <person name="Driscoll E."/>
            <person name="Cumbie R."/>
            <person name="Clancy C.J."/>
            <person name="Dupont C.L."/>
        </authorList>
    </citation>
    <scope>NUCLEOTIDE SEQUENCE [LARGE SCALE GENOMIC DNA]</scope>
    <source>
        <strain evidence="3 4">GL24</strain>
    </source>
</reference>
<feature type="domain" description="ShlB POTRA" evidence="2">
    <location>
        <begin position="40"/>
        <end position="94"/>
    </location>
</feature>
<evidence type="ECO:0000313" key="3">
    <source>
        <dbReference type="EMBL" id="KAG1532552.1"/>
    </source>
</evidence>
<feature type="domain" description="Polypeptide-transport-associated ShlB-type" evidence="1">
    <location>
        <begin position="3"/>
        <end position="39"/>
    </location>
</feature>
<comment type="caution">
    <text evidence="3">The sequence shown here is derived from an EMBL/GenBank/DDBJ whole genome shotgun (WGS) entry which is preliminary data.</text>
</comment>
<dbReference type="PANTHER" id="PTHR34597">
    <property type="entry name" value="SLR1661 PROTEIN"/>
    <property type="match status" value="1"/>
</dbReference>
<dbReference type="GO" id="GO:0008320">
    <property type="term" value="F:protein transmembrane transporter activity"/>
    <property type="evidence" value="ECO:0007669"/>
    <property type="project" value="TreeGrafter"/>
</dbReference>
<proteinExistence type="predicted"/>
<keyword evidence="4" id="KW-1185">Reference proteome</keyword>
<dbReference type="Pfam" id="PF08479">
    <property type="entry name" value="POTRA_2"/>
    <property type="match status" value="1"/>
</dbReference>
<dbReference type="InterPro" id="IPR051544">
    <property type="entry name" value="TPS_OM_transporter"/>
</dbReference>